<accession>A0A327NIR5</accession>
<dbReference type="GO" id="GO:0016811">
    <property type="term" value="F:hydrolase activity, acting on carbon-nitrogen (but not peptide) bonds, in linear amides"/>
    <property type="evidence" value="ECO:0007669"/>
    <property type="project" value="TreeGrafter"/>
</dbReference>
<proteinExistence type="predicted"/>
<dbReference type="PANTHER" id="PTHR12993:SF29">
    <property type="entry name" value="BLR3841 PROTEIN"/>
    <property type="match status" value="1"/>
</dbReference>
<dbReference type="PANTHER" id="PTHR12993">
    <property type="entry name" value="N-ACETYLGLUCOSAMINYL-PHOSPHATIDYLINOSITOL DE-N-ACETYLASE-RELATED"/>
    <property type="match status" value="1"/>
</dbReference>
<dbReference type="OrthoDB" id="9790023at2"/>
<dbReference type="InterPro" id="IPR024078">
    <property type="entry name" value="LmbE-like_dom_sf"/>
</dbReference>
<dbReference type="Proteomes" id="UP000249016">
    <property type="component" value="Unassembled WGS sequence"/>
</dbReference>
<dbReference type="EMBL" id="QLII01000001">
    <property type="protein sequence ID" value="RAI74743.1"/>
    <property type="molecule type" value="Genomic_DNA"/>
</dbReference>
<gene>
    <name evidence="1" type="ORF">HMF3257_11615</name>
</gene>
<sequence>MNSGINQTNRLDEGAVLLTDLQAIDSALVVAPHPDDESLGCGGTIAQLRSQGYAVHVVFVSDGTLSHPNSKAYPAERLRDLRESEAHEALRILNVTPDACTFLRYPDRQVPVAGAPEFSEAARRMASLLDQIRPATVFVPWRRDPHPDHRASWQIVQEALTQTIIRPRVLEYLIWLWELGAQDDMPASDEVNVWTVPIHTVMEQRNQAIAAHRSQVTRLIDDDPTAFYLSPELLLHFDHPRELFLESTTTY</sequence>
<name>A0A327NIR5_9BACT</name>
<dbReference type="SUPFAM" id="SSF102588">
    <property type="entry name" value="LmbE-like"/>
    <property type="match status" value="1"/>
</dbReference>
<comment type="caution">
    <text evidence="1">The sequence shown here is derived from an EMBL/GenBank/DDBJ whole genome shotgun (WGS) entry which is preliminary data.</text>
</comment>
<evidence type="ECO:0000313" key="2">
    <source>
        <dbReference type="Proteomes" id="UP000249016"/>
    </source>
</evidence>
<dbReference type="AlphaFoldDB" id="A0A327NIR5"/>
<dbReference type="RefSeq" id="WP_111342318.1">
    <property type="nucleotide sequence ID" value="NZ_QLII01000001.1"/>
</dbReference>
<dbReference type="Gene3D" id="3.40.50.10320">
    <property type="entry name" value="LmbE-like"/>
    <property type="match status" value="1"/>
</dbReference>
<protein>
    <submittedName>
        <fullName evidence="1">PIG-L family deacetylase</fullName>
    </submittedName>
</protein>
<reference evidence="1 2" key="1">
    <citation type="submission" date="2018-06" db="EMBL/GenBank/DDBJ databases">
        <title>Spirosoma sp. HMF3257 Genome sequencing and assembly.</title>
        <authorList>
            <person name="Kang H."/>
            <person name="Cha I."/>
            <person name="Kim H."/>
            <person name="Kang J."/>
            <person name="Joh K."/>
        </authorList>
    </citation>
    <scope>NUCLEOTIDE SEQUENCE [LARGE SCALE GENOMIC DNA]</scope>
    <source>
        <strain evidence="1 2">HMF3257</strain>
    </source>
</reference>
<keyword evidence="2" id="KW-1185">Reference proteome</keyword>
<dbReference type="Pfam" id="PF02585">
    <property type="entry name" value="PIG-L"/>
    <property type="match status" value="1"/>
</dbReference>
<organism evidence="1 2">
    <name type="scientific">Spirosoma telluris</name>
    <dbReference type="NCBI Taxonomy" id="2183553"/>
    <lineage>
        <taxon>Bacteria</taxon>
        <taxon>Pseudomonadati</taxon>
        <taxon>Bacteroidota</taxon>
        <taxon>Cytophagia</taxon>
        <taxon>Cytophagales</taxon>
        <taxon>Cytophagaceae</taxon>
        <taxon>Spirosoma</taxon>
    </lineage>
</organism>
<evidence type="ECO:0000313" key="1">
    <source>
        <dbReference type="EMBL" id="RAI74743.1"/>
    </source>
</evidence>
<dbReference type="InterPro" id="IPR003737">
    <property type="entry name" value="GlcNAc_PI_deacetylase-related"/>
</dbReference>